<proteinExistence type="predicted"/>
<accession>A0A1M7YQS3</accession>
<gene>
    <name evidence="1" type="ORF">VQ7734_00604</name>
</gene>
<dbReference type="AlphaFoldDB" id="A0A1M7YQS3"/>
<dbReference type="EMBL" id="FRFG01000008">
    <property type="protein sequence ID" value="SHO54886.1"/>
    <property type="molecule type" value="Genomic_DNA"/>
</dbReference>
<organism evidence="1 2">
    <name type="scientific">Vibrio quintilis</name>
    <dbReference type="NCBI Taxonomy" id="1117707"/>
    <lineage>
        <taxon>Bacteria</taxon>
        <taxon>Pseudomonadati</taxon>
        <taxon>Pseudomonadota</taxon>
        <taxon>Gammaproteobacteria</taxon>
        <taxon>Vibrionales</taxon>
        <taxon>Vibrionaceae</taxon>
        <taxon>Vibrio</taxon>
    </lineage>
</organism>
<evidence type="ECO:0000313" key="2">
    <source>
        <dbReference type="Proteomes" id="UP000184600"/>
    </source>
</evidence>
<dbReference type="STRING" id="1117707.VQ7734_00604"/>
<dbReference type="Proteomes" id="UP000184600">
    <property type="component" value="Unassembled WGS sequence"/>
</dbReference>
<evidence type="ECO:0000313" key="1">
    <source>
        <dbReference type="EMBL" id="SHO54886.1"/>
    </source>
</evidence>
<sequence length="49" mass="5527">MFSDIDRVFQYTPGKPACLPGMTFSFSSIIQGLPIRGAFFYLSECVYPK</sequence>
<reference evidence="2" key="1">
    <citation type="submission" date="2016-12" db="EMBL/GenBank/DDBJ databases">
        <authorList>
            <person name="Rodrigo-Torres L."/>
            <person name="Arahal R.D."/>
            <person name="Lucena T."/>
        </authorList>
    </citation>
    <scope>NUCLEOTIDE SEQUENCE [LARGE SCALE GENOMIC DNA]</scope>
</reference>
<name>A0A1M7YQS3_9VIBR</name>
<protein>
    <submittedName>
        <fullName evidence="1">Uncharacterized protein</fullName>
    </submittedName>
</protein>
<keyword evidence="2" id="KW-1185">Reference proteome</keyword>